<sequence length="380" mass="43419">MDKPTIIVKGAYGQPNFGDDLLMLVLKNILEKSFFDSKYKFLIPPLCNYIEDFLEPEHILYNQGDNIEVDYLILGGGTQFYSFPDTKKNARIAILRSILKNPLSLKLYLKKRKQASGIKIEAKKIIGVGLGIGPFEGKEAEIAKKNTIKTLSKMAFLMVRDTVSYRLAKQNKINNNLILANDLCFAPKAYLPFNVMESSTNEKTKITFILRDWGHSKNKVHIERTIAYIKGMLSANKADSYNVLLFAKDADCKSLLEKNNIMYIQWSPKKYSIQDFINIMKSTDIIISSRYHGIVLSSLFNIPFIPIVVDPKLSIFAAAISSKIHLWEYPFVPSDLHLAIEQTLLNKEGILEDNIEKNNLYNNQLEEVISKLKQFIYEEN</sequence>
<dbReference type="Proteomes" id="UP001596043">
    <property type="component" value="Unassembled WGS sequence"/>
</dbReference>
<dbReference type="RefSeq" id="WP_379977510.1">
    <property type="nucleotide sequence ID" value="NZ_JBHSFV010000002.1"/>
</dbReference>
<evidence type="ECO:0000313" key="3">
    <source>
        <dbReference type="Proteomes" id="UP001596043"/>
    </source>
</evidence>
<protein>
    <submittedName>
        <fullName evidence="2">Polysaccharide pyruvyl transferase family protein</fullName>
    </submittedName>
</protein>
<organism evidence="2 3">
    <name type="scientific">Dokdonia ponticola</name>
    <dbReference type="NCBI Taxonomy" id="2041041"/>
    <lineage>
        <taxon>Bacteria</taxon>
        <taxon>Pseudomonadati</taxon>
        <taxon>Bacteroidota</taxon>
        <taxon>Flavobacteriia</taxon>
        <taxon>Flavobacteriales</taxon>
        <taxon>Flavobacteriaceae</taxon>
        <taxon>Dokdonia</taxon>
    </lineage>
</organism>
<feature type="domain" description="Polysaccharide pyruvyl transferase" evidence="1">
    <location>
        <begin position="16"/>
        <end position="310"/>
    </location>
</feature>
<name>A0ABV9HUY1_9FLAO</name>
<dbReference type="GO" id="GO:0016740">
    <property type="term" value="F:transferase activity"/>
    <property type="evidence" value="ECO:0007669"/>
    <property type="project" value="UniProtKB-KW"/>
</dbReference>
<proteinExistence type="predicted"/>
<dbReference type="PANTHER" id="PTHR36836:SF1">
    <property type="entry name" value="COLANIC ACID BIOSYNTHESIS PROTEIN WCAK"/>
    <property type="match status" value="1"/>
</dbReference>
<gene>
    <name evidence="2" type="ORF">ACFO3O_05295</name>
</gene>
<dbReference type="Pfam" id="PF04230">
    <property type="entry name" value="PS_pyruv_trans"/>
    <property type="match status" value="1"/>
</dbReference>
<keyword evidence="2" id="KW-0808">Transferase</keyword>
<comment type="caution">
    <text evidence="2">The sequence shown here is derived from an EMBL/GenBank/DDBJ whole genome shotgun (WGS) entry which is preliminary data.</text>
</comment>
<accession>A0ABV9HUY1</accession>
<keyword evidence="3" id="KW-1185">Reference proteome</keyword>
<dbReference type="PANTHER" id="PTHR36836">
    <property type="entry name" value="COLANIC ACID BIOSYNTHESIS PROTEIN WCAK"/>
    <property type="match status" value="1"/>
</dbReference>
<reference evidence="3" key="1">
    <citation type="journal article" date="2019" name="Int. J. Syst. Evol. Microbiol.">
        <title>The Global Catalogue of Microorganisms (GCM) 10K type strain sequencing project: providing services to taxonomists for standard genome sequencing and annotation.</title>
        <authorList>
            <consortium name="The Broad Institute Genomics Platform"/>
            <consortium name="The Broad Institute Genome Sequencing Center for Infectious Disease"/>
            <person name="Wu L."/>
            <person name="Ma J."/>
        </authorList>
    </citation>
    <scope>NUCLEOTIDE SEQUENCE [LARGE SCALE GENOMIC DNA]</scope>
    <source>
        <strain evidence="3">YJ-61-S</strain>
    </source>
</reference>
<dbReference type="EMBL" id="JBHSFV010000002">
    <property type="protein sequence ID" value="MFC4633310.1"/>
    <property type="molecule type" value="Genomic_DNA"/>
</dbReference>
<evidence type="ECO:0000313" key="2">
    <source>
        <dbReference type="EMBL" id="MFC4633310.1"/>
    </source>
</evidence>
<dbReference type="InterPro" id="IPR007345">
    <property type="entry name" value="Polysacch_pyruvyl_Trfase"/>
</dbReference>
<evidence type="ECO:0000259" key="1">
    <source>
        <dbReference type="Pfam" id="PF04230"/>
    </source>
</evidence>